<dbReference type="SUPFAM" id="SSF51161">
    <property type="entry name" value="Trimeric LpxA-like enzymes"/>
    <property type="match status" value="1"/>
</dbReference>
<dbReference type="InterPro" id="IPR011004">
    <property type="entry name" value="Trimer_LpxA-like_sf"/>
</dbReference>
<sequence length="185" mass="20092">MGQTDLSAYNNFPYHPGGSALKRMIWYYLNALFFKTSIIPSSRFKVALLRIFGARIGKNVTIKPCVNIKYPWNLTIGDETWIGENVWIDSLVAINIGAHVCLSQGAVLLTGSHDYKKSSFDLITKGIILENGVWVCAGAMVTPGVTAASHAVLTSGSVATKPLDAYGVYQGNPAVKTRERQITAV</sequence>
<dbReference type="CDD" id="cd05825">
    <property type="entry name" value="LbH_wcaF_like"/>
    <property type="match status" value="1"/>
</dbReference>
<evidence type="ECO:0000313" key="4">
    <source>
        <dbReference type="Proteomes" id="UP000245678"/>
    </source>
</evidence>
<comment type="similarity">
    <text evidence="1">Belongs to the transferase hexapeptide repeat family.</text>
</comment>
<accession>A0A316HRY4</accession>
<organism evidence="3 4">
    <name type="scientific">Mucilaginibacter oryzae</name>
    <dbReference type="NCBI Taxonomy" id="468058"/>
    <lineage>
        <taxon>Bacteria</taxon>
        <taxon>Pseudomonadati</taxon>
        <taxon>Bacteroidota</taxon>
        <taxon>Sphingobacteriia</taxon>
        <taxon>Sphingobacteriales</taxon>
        <taxon>Sphingobacteriaceae</taxon>
        <taxon>Mucilaginibacter</taxon>
    </lineage>
</organism>
<comment type="caution">
    <text evidence="3">The sequence shown here is derived from an EMBL/GenBank/DDBJ whole genome shotgun (WGS) entry which is preliminary data.</text>
</comment>
<keyword evidence="2 3" id="KW-0808">Transferase</keyword>
<evidence type="ECO:0000256" key="2">
    <source>
        <dbReference type="ARBA" id="ARBA00022679"/>
    </source>
</evidence>
<reference evidence="3 4" key="1">
    <citation type="submission" date="2018-05" db="EMBL/GenBank/DDBJ databases">
        <title>Genomic Encyclopedia of Archaeal and Bacterial Type Strains, Phase II (KMG-II): from individual species to whole genera.</title>
        <authorList>
            <person name="Goeker M."/>
        </authorList>
    </citation>
    <scope>NUCLEOTIDE SEQUENCE [LARGE SCALE GENOMIC DNA]</scope>
    <source>
        <strain evidence="3 4">DSM 19975</strain>
    </source>
</reference>
<dbReference type="AlphaFoldDB" id="A0A316HRY4"/>
<name>A0A316HRY4_9SPHI</name>
<dbReference type="InterPro" id="IPR051159">
    <property type="entry name" value="Hexapeptide_acetyltransf"/>
</dbReference>
<evidence type="ECO:0000313" key="3">
    <source>
        <dbReference type="EMBL" id="PWK77672.1"/>
    </source>
</evidence>
<dbReference type="Gene3D" id="2.160.10.10">
    <property type="entry name" value="Hexapeptide repeat proteins"/>
    <property type="match status" value="1"/>
</dbReference>
<dbReference type="Proteomes" id="UP000245678">
    <property type="component" value="Unassembled WGS sequence"/>
</dbReference>
<proteinExistence type="inferred from homology"/>
<dbReference type="PANTHER" id="PTHR23416">
    <property type="entry name" value="SIALIC ACID SYNTHASE-RELATED"/>
    <property type="match status" value="1"/>
</dbReference>
<keyword evidence="4" id="KW-1185">Reference proteome</keyword>
<gene>
    <name evidence="3" type="ORF">LX99_02552</name>
</gene>
<dbReference type="GO" id="GO:0005829">
    <property type="term" value="C:cytosol"/>
    <property type="evidence" value="ECO:0007669"/>
    <property type="project" value="TreeGrafter"/>
</dbReference>
<dbReference type="RefSeq" id="WP_109608211.1">
    <property type="nucleotide sequence ID" value="NZ_QGHA01000004.1"/>
</dbReference>
<protein>
    <submittedName>
        <fullName evidence="3">Putative colanic acid biosynthesis acetyltransferase WcaF</fullName>
    </submittedName>
</protein>
<dbReference type="GO" id="GO:0008374">
    <property type="term" value="F:O-acyltransferase activity"/>
    <property type="evidence" value="ECO:0007669"/>
    <property type="project" value="TreeGrafter"/>
</dbReference>
<dbReference type="PANTHER" id="PTHR23416:SF23">
    <property type="entry name" value="ACETYLTRANSFERASE C18B11.09C-RELATED"/>
    <property type="match status" value="1"/>
</dbReference>
<dbReference type="EMBL" id="QGHA01000004">
    <property type="protein sequence ID" value="PWK77672.1"/>
    <property type="molecule type" value="Genomic_DNA"/>
</dbReference>
<dbReference type="NCBIfam" id="NF007797">
    <property type="entry name" value="PRK10502.1"/>
    <property type="match status" value="1"/>
</dbReference>
<evidence type="ECO:0000256" key="1">
    <source>
        <dbReference type="ARBA" id="ARBA00007274"/>
    </source>
</evidence>